<dbReference type="Proteomes" id="UP001310022">
    <property type="component" value="Unassembled WGS sequence"/>
</dbReference>
<proteinExistence type="predicted"/>
<name>A0AAN4W2Q2_9BACT</name>
<evidence type="ECO:0000313" key="1">
    <source>
        <dbReference type="EMBL" id="GJM63543.1"/>
    </source>
</evidence>
<dbReference type="EMBL" id="BQKE01000003">
    <property type="protein sequence ID" value="GJM63543.1"/>
    <property type="molecule type" value="Genomic_DNA"/>
</dbReference>
<organism evidence="1 2">
    <name type="scientific">Persicobacter diffluens</name>
    <dbReference type="NCBI Taxonomy" id="981"/>
    <lineage>
        <taxon>Bacteria</taxon>
        <taxon>Pseudomonadati</taxon>
        <taxon>Bacteroidota</taxon>
        <taxon>Cytophagia</taxon>
        <taxon>Cytophagales</taxon>
        <taxon>Persicobacteraceae</taxon>
        <taxon>Persicobacter</taxon>
    </lineage>
</organism>
<evidence type="ECO:0000313" key="2">
    <source>
        <dbReference type="Proteomes" id="UP001310022"/>
    </source>
</evidence>
<comment type="caution">
    <text evidence="1">The sequence shown here is derived from an EMBL/GenBank/DDBJ whole genome shotgun (WGS) entry which is preliminary data.</text>
</comment>
<accession>A0AAN4W2Q2</accession>
<gene>
    <name evidence="1" type="ORF">PEDI_40950</name>
</gene>
<sequence>MEEKSNPLIELFNSGYLNGDFRSVINEHFTKNFITKNAPYQGTTPEFIEYHGAWHRANPNRSGKILKQWSEHDFAFIHGDITLENGEELAIAHLCKLDEIGKIQKIVWLEISHNWINKPEIELKTTDNTAESIPTGVKSDLKVWDFIEDVLFGQNYKALYPFINQNFNANPNHHIPKGSILAKILKKDLEASNIRLDYKKVTQTNRTEGQMIIEGISILNGHEKEFVLLLIIDNNTITNWKEFHF</sequence>
<evidence type="ECO:0008006" key="3">
    <source>
        <dbReference type="Google" id="ProtNLM"/>
    </source>
</evidence>
<keyword evidence="2" id="KW-1185">Reference proteome</keyword>
<dbReference type="RefSeq" id="WP_338238697.1">
    <property type="nucleotide sequence ID" value="NZ_BQKE01000003.1"/>
</dbReference>
<protein>
    <recommendedName>
        <fullName evidence="3">SnoaL-like domain-containing protein</fullName>
    </recommendedName>
</protein>
<reference evidence="1 2" key="1">
    <citation type="submission" date="2021-12" db="EMBL/GenBank/DDBJ databases">
        <title>Genome sequencing of bacteria with rrn-lacking chromosome and rrn-plasmid.</title>
        <authorList>
            <person name="Anda M."/>
            <person name="Iwasaki W."/>
        </authorList>
    </citation>
    <scope>NUCLEOTIDE SEQUENCE [LARGE SCALE GENOMIC DNA]</scope>
    <source>
        <strain evidence="1 2">NBRC 15940</strain>
    </source>
</reference>
<dbReference type="AlphaFoldDB" id="A0AAN4W2Q2"/>